<protein>
    <submittedName>
        <fullName evidence="2">Protein N-terminal asparagine amidohydrolase-like</fullName>
    </submittedName>
</protein>
<dbReference type="Proteomes" id="UP000695022">
    <property type="component" value="Unplaced"/>
</dbReference>
<evidence type="ECO:0000313" key="2">
    <source>
        <dbReference type="RefSeq" id="XP_014666478.1"/>
    </source>
</evidence>
<organism evidence="1 2">
    <name type="scientific">Priapulus caudatus</name>
    <name type="common">Priapulid worm</name>
    <dbReference type="NCBI Taxonomy" id="37621"/>
    <lineage>
        <taxon>Eukaryota</taxon>
        <taxon>Metazoa</taxon>
        <taxon>Ecdysozoa</taxon>
        <taxon>Scalidophora</taxon>
        <taxon>Priapulida</taxon>
        <taxon>Priapulimorpha</taxon>
        <taxon>Priapulimorphida</taxon>
        <taxon>Priapulidae</taxon>
        <taxon>Priapulus</taxon>
    </lineage>
</organism>
<evidence type="ECO:0000313" key="1">
    <source>
        <dbReference type="Proteomes" id="UP000695022"/>
    </source>
</evidence>
<keyword evidence="1" id="KW-1185">Reference proteome</keyword>
<dbReference type="GeneID" id="106808324"/>
<gene>
    <name evidence="2" type="primary">LOC106808324</name>
</gene>
<reference evidence="2" key="1">
    <citation type="submission" date="2025-08" db="UniProtKB">
        <authorList>
            <consortium name="RefSeq"/>
        </authorList>
    </citation>
    <scope>IDENTIFICATION</scope>
</reference>
<name>A0ABM1E2Q7_PRICU</name>
<dbReference type="Pfam" id="PF14736">
    <property type="entry name" value="N_Asn_amidohyd"/>
    <property type="match status" value="1"/>
</dbReference>
<sequence>MPLVVNGFELRDPLPDAHTFLNTYQSVRDEALMLCTQPVKIVGPIGLLYVNQREWAATTPHDKKVTILGTDDATTCQILILRDTASGAVCMAHIDGCGVEEAVFNICCRIQELSSSQMDVRYELHIVGGFCDAGGYSEQLIMSLLNAFQKQHIHVHLVTLCVCELNDILRGNIHWPIIYGIGINVKTGEIFPASFPDRGPDIALRSARLFAGTHQVLDIYDCAMNLLKVGPFTYDPMRGVDLWLSQGDDFIRQHLSTSPEVEPPHFAAQVRASLKHIQQHPYPDVTIFPDNKARLYRKDDSGQWIRIRSHYVLAMR</sequence>
<dbReference type="PANTHER" id="PTHR12498:SF0">
    <property type="entry name" value="PROTEIN N-TERMINAL ASPARAGINE AMIDOHYDROLASE"/>
    <property type="match status" value="1"/>
</dbReference>
<proteinExistence type="predicted"/>
<dbReference type="PANTHER" id="PTHR12498">
    <property type="entry name" value="N-TERMINAL ASPARAGINE AMIDOHYDROLASE"/>
    <property type="match status" value="1"/>
</dbReference>
<accession>A0ABM1E2Q7</accession>
<feature type="non-terminal residue" evidence="2">
    <location>
        <position position="316"/>
    </location>
</feature>
<dbReference type="RefSeq" id="XP_014666478.1">
    <property type="nucleotide sequence ID" value="XM_014810992.1"/>
</dbReference>
<dbReference type="InterPro" id="IPR026750">
    <property type="entry name" value="NTAN1"/>
</dbReference>